<sequence>MVWDARRIATAAALAGAVGLVWLVASDADAPPEETIKSSAAPTTEPIGPQARSAASLPPERPGAPGSRDPSGIDFGRPTAVARAYLVAAHTLRDTDRGKTNRRVLPYLAPDNPANPRGLVVVDPPPAGQTTTATVEQLQMVGSDQARQRIAYEARWSVSTGRSAPKIDRRATFVVLARQPDGRWLVIQESTRLQPGD</sequence>
<evidence type="ECO:0000313" key="2">
    <source>
        <dbReference type="EMBL" id="TKG59684.1"/>
    </source>
</evidence>
<organism evidence="2 3">
    <name type="scientific">Prauserella endophytica</name>
    <dbReference type="NCBI Taxonomy" id="1592324"/>
    <lineage>
        <taxon>Bacteria</taxon>
        <taxon>Bacillati</taxon>
        <taxon>Actinomycetota</taxon>
        <taxon>Actinomycetes</taxon>
        <taxon>Pseudonocardiales</taxon>
        <taxon>Pseudonocardiaceae</taxon>
        <taxon>Prauserella</taxon>
        <taxon>Prauserella coralliicola group</taxon>
    </lineage>
</organism>
<keyword evidence="3" id="KW-1185">Reference proteome</keyword>
<feature type="region of interest" description="Disordered" evidence="1">
    <location>
        <begin position="33"/>
        <end position="75"/>
    </location>
</feature>
<proteinExistence type="predicted"/>
<gene>
    <name evidence="2" type="ORF">FCN18_36475</name>
</gene>
<dbReference type="Proteomes" id="UP000309992">
    <property type="component" value="Unassembled WGS sequence"/>
</dbReference>
<dbReference type="RefSeq" id="WP_137097307.1">
    <property type="nucleotide sequence ID" value="NZ_SWMS01000043.1"/>
</dbReference>
<dbReference type="EMBL" id="SWMS01000043">
    <property type="protein sequence ID" value="TKG59684.1"/>
    <property type="molecule type" value="Genomic_DNA"/>
</dbReference>
<evidence type="ECO:0000313" key="3">
    <source>
        <dbReference type="Proteomes" id="UP000309992"/>
    </source>
</evidence>
<protein>
    <recommendedName>
        <fullName evidence="4">DUF4440 domain-containing protein</fullName>
    </recommendedName>
</protein>
<name>A0ABY2RTA7_9PSEU</name>
<evidence type="ECO:0000256" key="1">
    <source>
        <dbReference type="SAM" id="MobiDB-lite"/>
    </source>
</evidence>
<comment type="caution">
    <text evidence="2">The sequence shown here is derived from an EMBL/GenBank/DDBJ whole genome shotgun (WGS) entry which is preliminary data.</text>
</comment>
<evidence type="ECO:0008006" key="4">
    <source>
        <dbReference type="Google" id="ProtNLM"/>
    </source>
</evidence>
<reference evidence="2 3" key="1">
    <citation type="journal article" date="2015" name="Antonie Van Leeuwenhoek">
        <title>Prauserella endophytica sp. nov., an endophytic actinobacterium isolated from Tamarix taklamakanensis.</title>
        <authorList>
            <person name="Liu J.M."/>
            <person name="Habden X."/>
            <person name="Guo L."/>
            <person name="Tuo L."/>
            <person name="Jiang Z.K."/>
            <person name="Liu S.W."/>
            <person name="Liu X.F."/>
            <person name="Chen L."/>
            <person name="Li R.F."/>
            <person name="Zhang Y.Q."/>
            <person name="Sun C.H."/>
        </authorList>
    </citation>
    <scope>NUCLEOTIDE SEQUENCE [LARGE SCALE GENOMIC DNA]</scope>
    <source>
        <strain evidence="2 3">CGMCC 4.7182</strain>
    </source>
</reference>
<accession>A0ABY2RTA7</accession>